<sequence>MPNALKTKIYEYDNTYRVLFNKVLKELIETYEMQIYKKLKNKIIKILKYDWLYNIESVNCLTPRLNFNIILKALKDNITDVISIYNIKLILRSLCHYNNSDRLKSPYNENLIMYPNREEVEIDCENGYVHNHTIRDINIEISQFLKNIIDENKLTQFITDYIDDNNIPLEKYIESNLYNDFKHDILEYANTITIFRNYDYLFQPHLYNYKMLDYYNEYDEYHRKLNAQKLYITQNGKTIQTIQIRYNEDSDELYIHELEYDFYNELDI</sequence>
<dbReference type="AlphaFoldDB" id="A0A6C0H8V3"/>
<reference evidence="1" key="1">
    <citation type="journal article" date="2020" name="Nature">
        <title>Giant virus diversity and host interactions through global metagenomics.</title>
        <authorList>
            <person name="Schulz F."/>
            <person name="Roux S."/>
            <person name="Paez-Espino D."/>
            <person name="Jungbluth S."/>
            <person name="Walsh D.A."/>
            <person name="Denef V.J."/>
            <person name="McMahon K.D."/>
            <person name="Konstantinidis K.T."/>
            <person name="Eloe-Fadrosh E.A."/>
            <person name="Kyrpides N.C."/>
            <person name="Woyke T."/>
        </authorList>
    </citation>
    <scope>NUCLEOTIDE SEQUENCE</scope>
    <source>
        <strain evidence="1">GVMAG-M-3300023179-82</strain>
    </source>
</reference>
<accession>A0A6C0H8V3</accession>
<dbReference type="EMBL" id="MN739896">
    <property type="protein sequence ID" value="QHT76433.1"/>
    <property type="molecule type" value="Genomic_DNA"/>
</dbReference>
<organism evidence="1">
    <name type="scientific">viral metagenome</name>
    <dbReference type="NCBI Taxonomy" id="1070528"/>
    <lineage>
        <taxon>unclassified sequences</taxon>
        <taxon>metagenomes</taxon>
        <taxon>organismal metagenomes</taxon>
    </lineage>
</organism>
<evidence type="ECO:0000313" key="1">
    <source>
        <dbReference type="EMBL" id="QHT76433.1"/>
    </source>
</evidence>
<proteinExistence type="predicted"/>
<protein>
    <submittedName>
        <fullName evidence="1">Uncharacterized protein</fullName>
    </submittedName>
</protein>
<name>A0A6C0H8V3_9ZZZZ</name>